<accession>A0A519B9J6</accession>
<gene>
    <name evidence="1" type="ORF">EVJ47_08160</name>
</gene>
<reference evidence="1 2" key="1">
    <citation type="submission" date="2019-01" db="EMBL/GenBank/DDBJ databases">
        <title>Insights into ecological role of a new deltaproteobacterial order Candidatus Sinidesulfobacterales (Sva0485) by metagenomics and metatranscriptomics.</title>
        <authorList>
            <person name="Tan S."/>
            <person name="Liu J."/>
            <person name="Fang Y."/>
            <person name="Hedlund B.P."/>
            <person name="Lian Z.H."/>
            <person name="Huang L.Y."/>
            <person name="Li J.T."/>
            <person name="Huang L.N."/>
            <person name="Li W.J."/>
            <person name="Jiang H.C."/>
            <person name="Dong H.L."/>
            <person name="Shu W.S."/>
        </authorList>
    </citation>
    <scope>NUCLEOTIDE SEQUENCE [LARGE SCALE GENOMIC DNA]</scope>
    <source>
        <strain evidence="1">AP3</strain>
    </source>
</reference>
<dbReference type="Proteomes" id="UP000320813">
    <property type="component" value="Unassembled WGS sequence"/>
</dbReference>
<keyword evidence="1" id="KW-0132">Cell division</keyword>
<dbReference type="EMBL" id="SGBD01000005">
    <property type="protein sequence ID" value="RZD13894.1"/>
    <property type="molecule type" value="Genomic_DNA"/>
</dbReference>
<dbReference type="Gene3D" id="6.10.250.790">
    <property type="match status" value="1"/>
</dbReference>
<dbReference type="InterPro" id="IPR007838">
    <property type="entry name" value="Cell_div_ZapA-like"/>
</dbReference>
<evidence type="ECO:0000313" key="2">
    <source>
        <dbReference type="Proteomes" id="UP000320813"/>
    </source>
</evidence>
<organism evidence="1 2">
    <name type="scientific">Candidatus Acidulodesulfobacterium ferriphilum</name>
    <dbReference type="NCBI Taxonomy" id="2597223"/>
    <lineage>
        <taxon>Bacteria</taxon>
        <taxon>Deltaproteobacteria</taxon>
        <taxon>Candidatus Acidulodesulfobacterales</taxon>
        <taxon>Candidatus Acidulodesulfobacterium</taxon>
    </lineage>
</organism>
<dbReference type="InterPro" id="IPR053712">
    <property type="entry name" value="Bac_CellDiv_Activator"/>
</dbReference>
<dbReference type="Pfam" id="PF05164">
    <property type="entry name" value="ZapA"/>
    <property type="match status" value="1"/>
</dbReference>
<dbReference type="AlphaFoldDB" id="A0A519B9J6"/>
<name>A0A519B9J6_9DELT</name>
<dbReference type="GO" id="GO:0051301">
    <property type="term" value="P:cell division"/>
    <property type="evidence" value="ECO:0007669"/>
    <property type="project" value="UniProtKB-KW"/>
</dbReference>
<evidence type="ECO:0000313" key="1">
    <source>
        <dbReference type="EMBL" id="RZD13894.1"/>
    </source>
</evidence>
<sequence>MRENETKVQRDAGSAEIASLQGSSFVELIIMNHKFVINSDKDKKYLEQLAAYVNAKADQIIKRTKSVDSFNVAVLTALNIADDYISSKTEVNSESKRVLEKINNIYNHINRSL</sequence>
<keyword evidence="1" id="KW-0131">Cell cycle</keyword>
<protein>
    <submittedName>
        <fullName evidence="1">Cell division protein ZapA</fullName>
    </submittedName>
</protein>
<comment type="caution">
    <text evidence="1">The sequence shown here is derived from an EMBL/GenBank/DDBJ whole genome shotgun (WGS) entry which is preliminary data.</text>
</comment>
<dbReference type="SUPFAM" id="SSF102829">
    <property type="entry name" value="Cell division protein ZapA-like"/>
    <property type="match status" value="1"/>
</dbReference>
<dbReference type="InterPro" id="IPR036192">
    <property type="entry name" value="Cell_div_ZapA-like_sf"/>
</dbReference>
<proteinExistence type="predicted"/>